<dbReference type="Gene3D" id="2.60.120.1140">
    <property type="entry name" value="Protein of unknown function DUF192"/>
    <property type="match status" value="1"/>
</dbReference>
<evidence type="ECO:0000313" key="1">
    <source>
        <dbReference type="EMBL" id="SDN29467.1"/>
    </source>
</evidence>
<dbReference type="EMBL" id="FNIM01000001">
    <property type="protein sequence ID" value="SDN29467.1"/>
    <property type="molecule type" value="Genomic_DNA"/>
</dbReference>
<dbReference type="InterPro" id="IPR038695">
    <property type="entry name" value="Saro_0823-like_sf"/>
</dbReference>
<dbReference type="InterPro" id="IPR003795">
    <property type="entry name" value="DUF192"/>
</dbReference>
<dbReference type="RefSeq" id="WP_092533057.1">
    <property type="nucleotide sequence ID" value="NZ_FNIM01000001.1"/>
</dbReference>
<dbReference type="STRING" id="332524.SAMN04487766_11374"/>
<evidence type="ECO:0000313" key="2">
    <source>
        <dbReference type="Proteomes" id="UP000198541"/>
    </source>
</evidence>
<dbReference type="Pfam" id="PF02643">
    <property type="entry name" value="DUF192"/>
    <property type="match status" value="1"/>
</dbReference>
<sequence>MSTSRPVWAADAPERVLVVDGAPTSVRTWIARTRKQRNTGLLGTDGLDGALWIKACNWVHTFGMRYALDLVYVGRHGRVVAVTTAPPRRLCLPRLNAHATIEMPTGTAAQLNIVRGTIIDTTPRI</sequence>
<name>A0A1H0A7U9_9ACTO</name>
<accession>A0A1H0A7U9</accession>
<protein>
    <recommendedName>
        <fullName evidence="3">DUF192 domain-containing protein</fullName>
    </recommendedName>
</protein>
<evidence type="ECO:0008006" key="3">
    <source>
        <dbReference type="Google" id="ProtNLM"/>
    </source>
</evidence>
<reference evidence="2" key="1">
    <citation type="submission" date="2016-10" db="EMBL/GenBank/DDBJ databases">
        <authorList>
            <person name="Varghese N."/>
            <person name="Submissions S."/>
        </authorList>
    </citation>
    <scope>NUCLEOTIDE SEQUENCE [LARGE SCALE GENOMIC DNA]</scope>
    <source>
        <strain evidence="2">DSM 27982</strain>
    </source>
</reference>
<keyword evidence="2" id="KW-1185">Reference proteome</keyword>
<gene>
    <name evidence="1" type="ORF">SAMN05216355_101615</name>
</gene>
<proteinExistence type="predicted"/>
<organism evidence="1 2">
    <name type="scientific">Actinomyces ruminicola</name>
    <dbReference type="NCBI Taxonomy" id="332524"/>
    <lineage>
        <taxon>Bacteria</taxon>
        <taxon>Bacillati</taxon>
        <taxon>Actinomycetota</taxon>
        <taxon>Actinomycetes</taxon>
        <taxon>Actinomycetales</taxon>
        <taxon>Actinomycetaceae</taxon>
        <taxon>Actinomyces</taxon>
    </lineage>
</organism>
<dbReference type="Proteomes" id="UP000198541">
    <property type="component" value="Unassembled WGS sequence"/>
</dbReference>
<dbReference type="AlphaFoldDB" id="A0A1H0A7U9"/>